<accession>A0A561DWX3</accession>
<dbReference type="Proteomes" id="UP000318297">
    <property type="component" value="Unassembled WGS sequence"/>
</dbReference>
<evidence type="ECO:0000259" key="1">
    <source>
        <dbReference type="Pfam" id="PF15599"/>
    </source>
</evidence>
<sequence>MTDTSTPDDTPTDVDLEELQAEIDRLAEQVIVPGIRHRPHVPRQVNPDAGYMFWRWNGELGCYDYLATERGELVIDRHTSSRSELIEWIICDVAHDVAVSYEVGHRRPAEDSRRQQFALWVELMTRVSPQWGEHTGAKVREFLAVSPYSDGQPVD</sequence>
<dbReference type="RefSeq" id="WP_145230281.1">
    <property type="nucleotide sequence ID" value="NZ_VIVQ01000004.1"/>
</dbReference>
<feature type="domain" description="Immunity protein 63" evidence="1">
    <location>
        <begin position="62"/>
        <end position="137"/>
    </location>
</feature>
<gene>
    <name evidence="2" type="ORF">BKA23_3224</name>
</gene>
<name>A0A561DWX3_9MICO</name>
<keyword evidence="3" id="KW-1185">Reference proteome</keyword>
<evidence type="ECO:0000313" key="2">
    <source>
        <dbReference type="EMBL" id="TWE07857.1"/>
    </source>
</evidence>
<proteinExistence type="predicted"/>
<reference evidence="2 3" key="1">
    <citation type="submission" date="2019-06" db="EMBL/GenBank/DDBJ databases">
        <title>Sequencing the genomes of 1000 actinobacteria strains.</title>
        <authorList>
            <person name="Klenk H.-P."/>
        </authorList>
    </citation>
    <scope>NUCLEOTIDE SEQUENCE [LARGE SCALE GENOMIC DNA]</scope>
    <source>
        <strain evidence="2 3">DSM 19560</strain>
    </source>
</reference>
<comment type="caution">
    <text evidence="2">The sequence shown here is derived from an EMBL/GenBank/DDBJ whole genome shotgun (WGS) entry which is preliminary data.</text>
</comment>
<dbReference type="InterPro" id="IPR028952">
    <property type="entry name" value="Imm63"/>
</dbReference>
<dbReference type="AlphaFoldDB" id="A0A561DWX3"/>
<organism evidence="2 3">
    <name type="scientific">Rudaeicoccus suwonensis</name>
    <dbReference type="NCBI Taxonomy" id="657409"/>
    <lineage>
        <taxon>Bacteria</taxon>
        <taxon>Bacillati</taxon>
        <taxon>Actinomycetota</taxon>
        <taxon>Actinomycetes</taxon>
        <taxon>Micrococcales</taxon>
        <taxon>Dermacoccaceae</taxon>
        <taxon>Rudaeicoccus</taxon>
    </lineage>
</organism>
<dbReference type="OrthoDB" id="5197199at2"/>
<dbReference type="Pfam" id="PF15599">
    <property type="entry name" value="Imm63"/>
    <property type="match status" value="1"/>
</dbReference>
<evidence type="ECO:0000313" key="3">
    <source>
        <dbReference type="Proteomes" id="UP000318297"/>
    </source>
</evidence>
<protein>
    <submittedName>
        <fullName evidence="2">Immunity protein 63 of polymorphic toxin system</fullName>
    </submittedName>
</protein>
<dbReference type="EMBL" id="VIVQ01000004">
    <property type="protein sequence ID" value="TWE07857.1"/>
    <property type="molecule type" value="Genomic_DNA"/>
</dbReference>